<name>A0A2S5T3R9_9BURK</name>
<evidence type="ECO:0000313" key="1">
    <source>
        <dbReference type="EMBL" id="PPE69635.1"/>
    </source>
</evidence>
<dbReference type="EMBL" id="SLXF01000009">
    <property type="protein sequence ID" value="TCP05027.1"/>
    <property type="molecule type" value="Genomic_DNA"/>
</dbReference>
<dbReference type="PANTHER" id="PTHR33973">
    <property type="entry name" value="OS07G0153300 PROTEIN"/>
    <property type="match status" value="1"/>
</dbReference>
<dbReference type="RefSeq" id="WP_104357671.1">
    <property type="nucleotide sequence ID" value="NZ_CALFFA010000041.1"/>
</dbReference>
<dbReference type="PANTHER" id="PTHR33973:SF4">
    <property type="entry name" value="OS07G0153300 PROTEIN"/>
    <property type="match status" value="1"/>
</dbReference>
<evidence type="ECO:0000313" key="3">
    <source>
        <dbReference type="Proteomes" id="UP000239406"/>
    </source>
</evidence>
<protein>
    <submittedName>
        <fullName evidence="1">DUF1365 domain-containing protein</fullName>
    </submittedName>
</protein>
<reference evidence="1 3" key="1">
    <citation type="submission" date="2018-02" db="EMBL/GenBank/DDBJ databases">
        <title>Reclassifiation of [Polyangium] brachysporum DSM 7029 as Guopingzhaonella breviflexa gen. nov., sp. nov., a member of the family Comamonadaceae.</title>
        <authorList>
            <person name="Tang B."/>
        </authorList>
    </citation>
    <scope>NUCLEOTIDE SEQUENCE [LARGE SCALE GENOMIC DNA]</scope>
    <source>
        <strain evidence="1 3">DSM 15344</strain>
    </source>
</reference>
<dbReference type="Proteomes" id="UP000294772">
    <property type="component" value="Unassembled WGS sequence"/>
</dbReference>
<dbReference type="EMBL" id="PSNY01000010">
    <property type="protein sequence ID" value="PPE69635.1"/>
    <property type="molecule type" value="Genomic_DNA"/>
</dbReference>
<proteinExistence type="predicted"/>
<dbReference type="AlphaFoldDB" id="A0A2S5T3R9"/>
<dbReference type="Pfam" id="PF07103">
    <property type="entry name" value="DUF1365"/>
    <property type="match status" value="1"/>
</dbReference>
<keyword evidence="3" id="KW-1185">Reference proteome</keyword>
<dbReference type="Proteomes" id="UP000239406">
    <property type="component" value="Unassembled WGS sequence"/>
</dbReference>
<evidence type="ECO:0000313" key="4">
    <source>
        <dbReference type="Proteomes" id="UP000294772"/>
    </source>
</evidence>
<organism evidence="1 3">
    <name type="scientific">Caldimonas thermodepolymerans</name>
    <dbReference type="NCBI Taxonomy" id="215580"/>
    <lineage>
        <taxon>Bacteria</taxon>
        <taxon>Pseudomonadati</taxon>
        <taxon>Pseudomonadota</taxon>
        <taxon>Betaproteobacteria</taxon>
        <taxon>Burkholderiales</taxon>
        <taxon>Sphaerotilaceae</taxon>
        <taxon>Caldimonas</taxon>
    </lineage>
</organism>
<dbReference type="InterPro" id="IPR010775">
    <property type="entry name" value="DUF1365"/>
</dbReference>
<evidence type="ECO:0000313" key="2">
    <source>
        <dbReference type="EMBL" id="TCP05027.1"/>
    </source>
</evidence>
<sequence length="256" mass="28791">MSARALIAFGQVRHTRLRPVRHAFAHPTSFLMLPMRALREAPDPVLARNRFALLSFHDRDHGAGGEDALAWMEALLAAEGIAADGEIWLQTYPRILGYAFKPVSFWYAHRADGRLAAIVAEVNNTFGERHCYLLDGPQLAWGAELRARKVFHVSPFCRVEGRYRFRFLRTTADAPRHAGRCVVRVDLDDHDGPLLQTSWSGTLEPLSAAAIRRAAWGAPAVGFGVIARIHWHALKLWLKRVPFFTKPAAPDRFVSR</sequence>
<gene>
    <name evidence="1" type="ORF">C1702_10585</name>
    <name evidence="2" type="ORF">EV676_109113</name>
</gene>
<comment type="caution">
    <text evidence="1">The sequence shown here is derived from an EMBL/GenBank/DDBJ whole genome shotgun (WGS) entry which is preliminary data.</text>
</comment>
<reference evidence="2 4" key="2">
    <citation type="submission" date="2019-03" db="EMBL/GenBank/DDBJ databases">
        <title>Genomic Encyclopedia of Type Strains, Phase IV (KMG-IV): sequencing the most valuable type-strain genomes for metagenomic binning, comparative biology and taxonomic classification.</title>
        <authorList>
            <person name="Goeker M."/>
        </authorList>
    </citation>
    <scope>NUCLEOTIDE SEQUENCE [LARGE SCALE GENOMIC DNA]</scope>
    <source>
        <strain evidence="2 4">DSM 15264</strain>
    </source>
</reference>
<dbReference type="OrthoDB" id="9778801at2"/>
<accession>A0A2S5T3R9</accession>